<dbReference type="Proteomes" id="UP000612585">
    <property type="component" value="Unassembled WGS sequence"/>
</dbReference>
<proteinExistence type="predicted"/>
<organism evidence="2 3">
    <name type="scientific">Virgisporangium aurantiacum</name>
    <dbReference type="NCBI Taxonomy" id="175570"/>
    <lineage>
        <taxon>Bacteria</taxon>
        <taxon>Bacillati</taxon>
        <taxon>Actinomycetota</taxon>
        <taxon>Actinomycetes</taxon>
        <taxon>Micromonosporales</taxon>
        <taxon>Micromonosporaceae</taxon>
        <taxon>Virgisporangium</taxon>
    </lineage>
</organism>
<keyword evidence="1" id="KW-0472">Membrane</keyword>
<evidence type="ECO:0000313" key="2">
    <source>
        <dbReference type="EMBL" id="GIJ53288.1"/>
    </source>
</evidence>
<protein>
    <submittedName>
        <fullName evidence="2">Uncharacterized protein</fullName>
    </submittedName>
</protein>
<gene>
    <name evidence="2" type="ORF">Vau01_008040</name>
</gene>
<evidence type="ECO:0000313" key="3">
    <source>
        <dbReference type="Proteomes" id="UP000612585"/>
    </source>
</evidence>
<evidence type="ECO:0000256" key="1">
    <source>
        <dbReference type="SAM" id="Phobius"/>
    </source>
</evidence>
<sequence length="67" mass="7087">MLAIVAAVVLGLALILDLANVGLGSTIDLFTFVIVALLLMALHLGGVGSHLSGRTGGWYRNRRRSRV</sequence>
<dbReference type="RefSeq" id="WP_203987327.1">
    <property type="nucleotide sequence ID" value="NZ_BOPG01000006.1"/>
</dbReference>
<dbReference type="AlphaFoldDB" id="A0A8J3Z1C2"/>
<name>A0A8J3Z1C2_9ACTN</name>
<keyword evidence="1" id="KW-1133">Transmembrane helix</keyword>
<feature type="transmembrane region" description="Helical" evidence="1">
    <location>
        <begin position="29"/>
        <end position="53"/>
    </location>
</feature>
<keyword evidence="3" id="KW-1185">Reference proteome</keyword>
<accession>A0A8J3Z1C2</accession>
<keyword evidence="1" id="KW-0812">Transmembrane</keyword>
<comment type="caution">
    <text evidence="2">The sequence shown here is derived from an EMBL/GenBank/DDBJ whole genome shotgun (WGS) entry which is preliminary data.</text>
</comment>
<reference evidence="2" key="1">
    <citation type="submission" date="2021-01" db="EMBL/GenBank/DDBJ databases">
        <title>Whole genome shotgun sequence of Virgisporangium aurantiacum NBRC 16421.</title>
        <authorList>
            <person name="Komaki H."/>
            <person name="Tamura T."/>
        </authorList>
    </citation>
    <scope>NUCLEOTIDE SEQUENCE</scope>
    <source>
        <strain evidence="2">NBRC 16421</strain>
    </source>
</reference>
<dbReference type="EMBL" id="BOPG01000006">
    <property type="protein sequence ID" value="GIJ53288.1"/>
    <property type="molecule type" value="Genomic_DNA"/>
</dbReference>